<dbReference type="RefSeq" id="WP_317981998.1">
    <property type="nucleotide sequence ID" value="NZ_BTCL01000028.1"/>
</dbReference>
<feature type="region of interest" description="Disordered" evidence="1">
    <location>
        <begin position="79"/>
        <end position="152"/>
    </location>
</feature>
<sequence length="255" mass="26353">MKKKFRALITLAATALLVPALIVNASSAAAASKTTAAVTTGSSLSSFFSQSSFHPLANTFIQKVIQNFAQEVQKAVESVQNGKGDNGKGNSGNNGNGNGNSGNNGNGNGNNGNNGNGNGNNGNNGNGNGNNGNNGNGNGNSGNNGNNGNNEKKIQQVYNDTSAKLFQLRNQCQAGLTDIAVEFTTLTSTHEKTELYKTGTAAFNSCTSQYQSIMDDSAAQIVALGGEPSILEPMQKRYEEEIIAGRAQLNAIVGK</sequence>
<keyword evidence="2" id="KW-0732">Signal</keyword>
<evidence type="ECO:0000256" key="2">
    <source>
        <dbReference type="SAM" id="SignalP"/>
    </source>
</evidence>
<feature type="chain" id="PRO_5045672446" evidence="2">
    <location>
        <begin position="31"/>
        <end position="255"/>
    </location>
</feature>
<proteinExistence type="predicted"/>
<keyword evidence="4" id="KW-1185">Reference proteome</keyword>
<gene>
    <name evidence="3" type="ORF">PghCCS26_54390</name>
</gene>
<protein>
    <submittedName>
        <fullName evidence="3">Uncharacterized protein</fullName>
    </submittedName>
</protein>
<evidence type="ECO:0000313" key="3">
    <source>
        <dbReference type="EMBL" id="GMK48309.1"/>
    </source>
</evidence>
<evidence type="ECO:0000313" key="4">
    <source>
        <dbReference type="Proteomes" id="UP001285921"/>
    </source>
</evidence>
<dbReference type="EMBL" id="BTCL01000028">
    <property type="protein sequence ID" value="GMK48309.1"/>
    <property type="molecule type" value="Genomic_DNA"/>
</dbReference>
<dbReference type="Proteomes" id="UP001285921">
    <property type="component" value="Unassembled WGS sequence"/>
</dbReference>
<comment type="caution">
    <text evidence="3">The sequence shown here is derived from an EMBL/GenBank/DDBJ whole genome shotgun (WGS) entry which is preliminary data.</text>
</comment>
<feature type="signal peptide" evidence="2">
    <location>
        <begin position="1"/>
        <end position="30"/>
    </location>
</feature>
<reference evidence="3 4" key="1">
    <citation type="submission" date="2023-05" db="EMBL/GenBank/DDBJ databases">
        <title>Draft genome of Paenibacillus sp. CCS26.</title>
        <authorList>
            <person name="Akita H."/>
            <person name="Shinto Y."/>
            <person name="Kimura Z."/>
        </authorList>
    </citation>
    <scope>NUCLEOTIDE SEQUENCE [LARGE SCALE GENOMIC DNA]</scope>
    <source>
        <strain evidence="3 4">CCS26</strain>
    </source>
</reference>
<evidence type="ECO:0000256" key="1">
    <source>
        <dbReference type="SAM" id="MobiDB-lite"/>
    </source>
</evidence>
<feature type="compositionally biased region" description="Gly residues" evidence="1">
    <location>
        <begin position="87"/>
        <end position="142"/>
    </location>
</feature>
<accession>A0ABQ6NU19</accession>
<organism evidence="3 4">
    <name type="scientific">Paenibacillus glycanilyticus</name>
    <dbReference type="NCBI Taxonomy" id="126569"/>
    <lineage>
        <taxon>Bacteria</taxon>
        <taxon>Bacillati</taxon>
        <taxon>Bacillota</taxon>
        <taxon>Bacilli</taxon>
        <taxon>Bacillales</taxon>
        <taxon>Paenibacillaceae</taxon>
        <taxon>Paenibacillus</taxon>
    </lineage>
</organism>
<name>A0ABQ6NU19_9BACL</name>